<dbReference type="AlphaFoldDB" id="A0A183D230"/>
<evidence type="ECO:0000313" key="3">
    <source>
        <dbReference type="Proteomes" id="UP000271098"/>
    </source>
</evidence>
<keyword evidence="3" id="KW-1185">Reference proteome</keyword>
<dbReference type="WBParaSite" id="GPUH_0000277601-mRNA-1">
    <property type="protein sequence ID" value="GPUH_0000277601-mRNA-1"/>
    <property type="gene ID" value="GPUH_0000277601"/>
</dbReference>
<protein>
    <submittedName>
        <fullName evidence="2 4">Uncharacterized protein</fullName>
    </submittedName>
</protein>
<proteinExistence type="predicted"/>
<gene>
    <name evidence="2" type="ORF">GPUH_LOCUS2771</name>
</gene>
<dbReference type="EMBL" id="UYRT01004367">
    <property type="protein sequence ID" value="VDK36307.1"/>
    <property type="molecule type" value="Genomic_DNA"/>
</dbReference>
<accession>A0A183D230</accession>
<name>A0A183D230_9BILA</name>
<evidence type="ECO:0000256" key="1">
    <source>
        <dbReference type="SAM" id="MobiDB-lite"/>
    </source>
</evidence>
<sequence length="189" mass="20928">MAVSHHRIISADWQEEFGQSGSDILQSPRDDASSTVESPRDAASFTDGNIQPSTSIPVSAEMAHADAPDSLGADLTEFFLNLCVFFHISEDFCKHQRTVYCSYRTGFGVSCCGGTILVQLFNNPSRFVAQHSTYCHVFHLSYTFISRHSDVVSRKKGMLRSARELKTDAYECAASWESEEMRAIVAEAG</sequence>
<organism evidence="4">
    <name type="scientific">Gongylonema pulchrum</name>
    <dbReference type="NCBI Taxonomy" id="637853"/>
    <lineage>
        <taxon>Eukaryota</taxon>
        <taxon>Metazoa</taxon>
        <taxon>Ecdysozoa</taxon>
        <taxon>Nematoda</taxon>
        <taxon>Chromadorea</taxon>
        <taxon>Rhabditida</taxon>
        <taxon>Spirurina</taxon>
        <taxon>Spiruromorpha</taxon>
        <taxon>Spiruroidea</taxon>
        <taxon>Gongylonematidae</taxon>
        <taxon>Gongylonema</taxon>
    </lineage>
</organism>
<dbReference type="OrthoDB" id="10601718at2759"/>
<reference evidence="2 3" key="2">
    <citation type="submission" date="2018-11" db="EMBL/GenBank/DDBJ databases">
        <authorList>
            <consortium name="Pathogen Informatics"/>
        </authorList>
    </citation>
    <scope>NUCLEOTIDE SEQUENCE [LARGE SCALE GENOMIC DNA]</scope>
</reference>
<dbReference type="Proteomes" id="UP000271098">
    <property type="component" value="Unassembled WGS sequence"/>
</dbReference>
<reference evidence="4" key="1">
    <citation type="submission" date="2016-06" db="UniProtKB">
        <authorList>
            <consortium name="WormBaseParasite"/>
        </authorList>
    </citation>
    <scope>IDENTIFICATION</scope>
</reference>
<evidence type="ECO:0000313" key="2">
    <source>
        <dbReference type="EMBL" id="VDK36307.1"/>
    </source>
</evidence>
<evidence type="ECO:0000313" key="4">
    <source>
        <dbReference type="WBParaSite" id="GPUH_0000277601-mRNA-1"/>
    </source>
</evidence>
<feature type="region of interest" description="Disordered" evidence="1">
    <location>
        <begin position="19"/>
        <end position="52"/>
    </location>
</feature>